<evidence type="ECO:0000313" key="4">
    <source>
        <dbReference type="EMBL" id="MBU5674872.1"/>
    </source>
</evidence>
<comment type="caution">
    <text evidence="4">The sequence shown here is derived from an EMBL/GenBank/DDBJ whole genome shotgun (WGS) entry which is preliminary data.</text>
</comment>
<keyword evidence="4" id="KW-0456">Lyase</keyword>
<dbReference type="Pfam" id="PF01212">
    <property type="entry name" value="Beta_elim_lyase"/>
    <property type="match status" value="1"/>
</dbReference>
<dbReference type="RefSeq" id="WP_216414390.1">
    <property type="nucleotide sequence ID" value="NZ_JAHLQK010000001.1"/>
</dbReference>
<dbReference type="EMBL" id="JAHLQK010000001">
    <property type="protein sequence ID" value="MBU5674872.1"/>
    <property type="molecule type" value="Genomic_DNA"/>
</dbReference>
<evidence type="ECO:0000313" key="5">
    <source>
        <dbReference type="Proteomes" id="UP000779508"/>
    </source>
</evidence>
<reference evidence="4 5" key="1">
    <citation type="submission" date="2021-06" db="EMBL/GenBank/DDBJ databases">
        <authorList>
            <person name="Sun Q."/>
            <person name="Li D."/>
        </authorList>
    </citation>
    <scope>NUCLEOTIDE SEQUENCE [LARGE SCALE GENOMIC DNA]</scope>
    <source>
        <strain evidence="4 5">MSJ-5</strain>
    </source>
</reference>
<dbReference type="GO" id="GO:0016829">
    <property type="term" value="F:lyase activity"/>
    <property type="evidence" value="ECO:0007669"/>
    <property type="project" value="UniProtKB-KW"/>
</dbReference>
<dbReference type="NCBIfam" id="NF041359">
    <property type="entry name" value="GntG_guanitoxin"/>
    <property type="match status" value="1"/>
</dbReference>
<dbReference type="CDD" id="cd06502">
    <property type="entry name" value="TA_like"/>
    <property type="match status" value="1"/>
</dbReference>
<keyword evidence="2" id="KW-0663">Pyridoxal phosphate</keyword>
<proteinExistence type="predicted"/>
<dbReference type="PANTHER" id="PTHR48097:SF9">
    <property type="entry name" value="L-THREONINE ALDOLASE"/>
    <property type="match status" value="1"/>
</dbReference>
<evidence type="ECO:0000259" key="3">
    <source>
        <dbReference type="Pfam" id="PF01212"/>
    </source>
</evidence>
<dbReference type="EC" id="4.1.2.48" evidence="4"/>
<dbReference type="InterPro" id="IPR023603">
    <property type="entry name" value="Low_specificity_L-TA-like"/>
</dbReference>
<evidence type="ECO:0000256" key="1">
    <source>
        <dbReference type="ARBA" id="ARBA00001933"/>
    </source>
</evidence>
<dbReference type="PANTHER" id="PTHR48097">
    <property type="entry name" value="L-THREONINE ALDOLASE-RELATED"/>
    <property type="match status" value="1"/>
</dbReference>
<protein>
    <submittedName>
        <fullName evidence="4">Low-specificity L-threonine aldolase</fullName>
        <ecNumber evidence="4">4.1.2.48</ecNumber>
    </submittedName>
</protein>
<dbReference type="PIRSF" id="PIRSF017617">
    <property type="entry name" value="Thr_aldolase"/>
    <property type="match status" value="1"/>
</dbReference>
<feature type="domain" description="Aromatic amino acid beta-eliminating lyase/threonine aldolase" evidence="3">
    <location>
        <begin position="5"/>
        <end position="286"/>
    </location>
</feature>
<dbReference type="Proteomes" id="UP000779508">
    <property type="component" value="Unassembled WGS sequence"/>
</dbReference>
<comment type="cofactor">
    <cofactor evidence="1">
        <name>pyridoxal 5'-phosphate</name>
        <dbReference type="ChEBI" id="CHEBI:597326"/>
    </cofactor>
</comment>
<sequence>MKFIDLRSDTVTMPTDKMREEMFKAVVGDDVYGDDPTIVELEEYAAKLVGKEAALFVPSGTFGNQLALLTHCKRGDEVILGDDCHIVAHEVGGASVIAGVQLRTLQSNKGILNPEEIKSKIREEDIHYPETGLICIENAHSNGRVIPLENMKKIYKIGQKYNIPVHLDGARIFNAATHLGVDVKEVTKNCDSVMFCLSKGLCAPVGSILAGTKEFIDKARKGRKLMGGGLRQAGFLGAAGLISLKEMTKRLEEDHENALLLGEKLSKIPGIEVNFEDIHINMVFFNIKNTGYNIENLVDILYSKGIKINPPENGVMRFVTHYWITKEKISYVVNTLEELLSK</sequence>
<evidence type="ECO:0000256" key="2">
    <source>
        <dbReference type="ARBA" id="ARBA00022898"/>
    </source>
</evidence>
<dbReference type="InterPro" id="IPR001597">
    <property type="entry name" value="ArAA_b-elim_lyase/Thr_aldolase"/>
</dbReference>
<organism evidence="4 5">
    <name type="scientific">Alkaliphilus flagellatus</name>
    <dbReference type="NCBI Taxonomy" id="2841507"/>
    <lineage>
        <taxon>Bacteria</taxon>
        <taxon>Bacillati</taxon>
        <taxon>Bacillota</taxon>
        <taxon>Clostridia</taxon>
        <taxon>Peptostreptococcales</taxon>
        <taxon>Natronincolaceae</taxon>
        <taxon>Alkaliphilus</taxon>
    </lineage>
</organism>
<gene>
    <name evidence="4" type="primary">ltaE</name>
    <name evidence="4" type="ORF">KQI88_00390</name>
</gene>
<name>A0ABS6FXB5_9FIRM</name>
<keyword evidence="5" id="KW-1185">Reference proteome</keyword>
<accession>A0ABS6FXB5</accession>
<dbReference type="NCBIfam" id="NF007825">
    <property type="entry name" value="PRK10534.1"/>
    <property type="match status" value="1"/>
</dbReference>